<dbReference type="EMBL" id="JALLBG020000254">
    <property type="protein sequence ID" value="KAL3757740.1"/>
    <property type="molecule type" value="Genomic_DNA"/>
</dbReference>
<dbReference type="InterPro" id="IPR023210">
    <property type="entry name" value="NADP_OxRdtase_dom"/>
</dbReference>
<comment type="caution">
    <text evidence="2">The sequence shown here is derived from an EMBL/GenBank/DDBJ whole genome shotgun (WGS) entry which is preliminary data.</text>
</comment>
<reference evidence="2 3" key="1">
    <citation type="submission" date="2024-10" db="EMBL/GenBank/DDBJ databases">
        <title>Updated reference genomes for cyclostephanoid diatoms.</title>
        <authorList>
            <person name="Roberts W.R."/>
            <person name="Alverson A.J."/>
        </authorList>
    </citation>
    <scope>NUCLEOTIDE SEQUENCE [LARGE SCALE GENOMIC DNA]</scope>
    <source>
        <strain evidence="2 3">AJA232-27</strain>
    </source>
</reference>
<dbReference type="InterPro" id="IPR020471">
    <property type="entry name" value="AKR"/>
</dbReference>
<dbReference type="Pfam" id="PF00248">
    <property type="entry name" value="Aldo_ket_red"/>
    <property type="match status" value="1"/>
</dbReference>
<dbReference type="Gene3D" id="3.20.20.100">
    <property type="entry name" value="NADP-dependent oxidoreductase domain"/>
    <property type="match status" value="1"/>
</dbReference>
<organism evidence="2 3">
    <name type="scientific">Discostella pseudostelligera</name>
    <dbReference type="NCBI Taxonomy" id="259834"/>
    <lineage>
        <taxon>Eukaryota</taxon>
        <taxon>Sar</taxon>
        <taxon>Stramenopiles</taxon>
        <taxon>Ochrophyta</taxon>
        <taxon>Bacillariophyta</taxon>
        <taxon>Coscinodiscophyceae</taxon>
        <taxon>Thalassiosirophycidae</taxon>
        <taxon>Stephanodiscales</taxon>
        <taxon>Stephanodiscaceae</taxon>
        <taxon>Discostella</taxon>
    </lineage>
</organism>
<gene>
    <name evidence="2" type="ORF">ACHAWU_000381</name>
</gene>
<proteinExistence type="predicted"/>
<evidence type="ECO:0000259" key="1">
    <source>
        <dbReference type="Pfam" id="PF00248"/>
    </source>
</evidence>
<evidence type="ECO:0000313" key="2">
    <source>
        <dbReference type="EMBL" id="KAL3757740.1"/>
    </source>
</evidence>
<dbReference type="SUPFAM" id="SSF51430">
    <property type="entry name" value="NAD(P)-linked oxidoreductase"/>
    <property type="match status" value="1"/>
</dbReference>
<dbReference type="PRINTS" id="PR00069">
    <property type="entry name" value="ALDKETRDTASE"/>
</dbReference>
<accession>A0ABD3MB23</accession>
<dbReference type="PROSITE" id="PS00798">
    <property type="entry name" value="ALDOKETO_REDUCTASE_1"/>
    <property type="match status" value="1"/>
</dbReference>
<dbReference type="Proteomes" id="UP001530293">
    <property type="component" value="Unassembled WGS sequence"/>
</dbReference>
<protein>
    <recommendedName>
        <fullName evidence="1">NADP-dependent oxidoreductase domain-containing protein</fullName>
    </recommendedName>
</protein>
<sequence length="406" mass="45956">MLQPPQLLHILKPPTRSRKTVRIASIMINYNLATTAATMTLLNMPRIGMGTLGLLPSEASPVINQALSMGYRLFDCAPVYFNEMEIGDAFHEATSGVPRSDVFLTSKLAGPFHRPEHVEPALRKTLHDLRIGYLDLFLIHWPVAFQYVDFDPTVRGWPNEDIDDSDNGKRIDPTVSIRDTWTGEVTILCLLPILFYLISYLILHPNNPQLQTKSIAMEKLVDDGLVKHIGVANFPVILLHDMLSYARIPPAVNQVEIHPYNQQSHLLDYCHTHNIAVQAYSPLGSPGYKESAEPEVLSDPVLIEIANKHRISVAQLCILWSLQRRCHVIAKSANKQHMEENLLVHHRYEFATTTTCEDDSTNAPTAGTTISILSVQEMERIASLDRGYRFFRPEDWWTENPVPVFH</sequence>
<dbReference type="AlphaFoldDB" id="A0ABD3MB23"/>
<name>A0ABD3MB23_9STRA</name>
<evidence type="ECO:0000313" key="3">
    <source>
        <dbReference type="Proteomes" id="UP001530293"/>
    </source>
</evidence>
<dbReference type="PANTHER" id="PTHR11732">
    <property type="entry name" value="ALDO/KETO REDUCTASE"/>
    <property type="match status" value="1"/>
</dbReference>
<feature type="domain" description="NADP-dependent oxidoreductase" evidence="1">
    <location>
        <begin position="50"/>
        <end position="344"/>
    </location>
</feature>
<dbReference type="InterPro" id="IPR018170">
    <property type="entry name" value="Aldo/ket_reductase_CS"/>
</dbReference>
<keyword evidence="3" id="KW-1185">Reference proteome</keyword>
<dbReference type="InterPro" id="IPR036812">
    <property type="entry name" value="NAD(P)_OxRdtase_dom_sf"/>
</dbReference>